<sequence length="320" mass="34535">MAAALRARGVPSVMYGPDENWREPADDGLFHAWLPRPWVDSGSDARGLVEACRIFGARVAVIDDYRVDDEYQLCLREHGLTWMQQFNASSPPAFWGDWIVNAGPGETAARYIDHVKNPQATFLLGPEYAVLRPEFRGGGTELPSGRVSRILLSFGGGDDQGLVIRLLSALIADGPPDVEFRVMSGKRNPRNDSISEWINYNAQGRVTLSVNPSDVVAEYRACQLAIIGGGTSTFEAAALGLPMIIVAMADNQNRQAVGWEERHAAVFAGGLDTLSLEGLVIRVTSLCADPARVAEMSRAGVASVDGGGCERLVQRLVGVI</sequence>
<gene>
    <name evidence="1" type="ORF">EGY25_06360</name>
</gene>
<evidence type="ECO:0000313" key="1">
    <source>
        <dbReference type="EMBL" id="TFW13552.1"/>
    </source>
</evidence>
<reference evidence="1 2" key="1">
    <citation type="submission" date="2019-03" db="EMBL/GenBank/DDBJ databases">
        <title>Draft genome of Brevundimonas sp. a heavy metal resistant soil bacteria.</title>
        <authorList>
            <person name="Soto J."/>
        </authorList>
    </citation>
    <scope>NUCLEOTIDE SEQUENCE [LARGE SCALE GENOMIC DNA]</scope>
    <source>
        <strain evidence="1 2">B-10</strain>
    </source>
</reference>
<dbReference type="EMBL" id="SPVH01000004">
    <property type="protein sequence ID" value="TFW13552.1"/>
    <property type="molecule type" value="Genomic_DNA"/>
</dbReference>
<proteinExistence type="predicted"/>
<evidence type="ECO:0000313" key="2">
    <source>
        <dbReference type="Proteomes" id="UP000298216"/>
    </source>
</evidence>
<protein>
    <recommendedName>
        <fullName evidence="3">Glycosyl transferase family 28 C-terminal domain-containing protein</fullName>
    </recommendedName>
</protein>
<dbReference type="Gene3D" id="3.40.50.11190">
    <property type="match status" value="1"/>
</dbReference>
<dbReference type="SUPFAM" id="SSF53756">
    <property type="entry name" value="UDP-Glycosyltransferase/glycogen phosphorylase"/>
    <property type="match status" value="1"/>
</dbReference>
<dbReference type="Proteomes" id="UP000298216">
    <property type="component" value="Unassembled WGS sequence"/>
</dbReference>
<comment type="caution">
    <text evidence="1">The sequence shown here is derived from an EMBL/GenBank/DDBJ whole genome shotgun (WGS) entry which is preliminary data.</text>
</comment>
<keyword evidence="2" id="KW-1185">Reference proteome</keyword>
<name>A0A4Y9RX51_9CAUL</name>
<dbReference type="OrthoDB" id="9788924at2"/>
<organism evidence="1 2">
    <name type="scientific">Brevundimonas intermedia</name>
    <dbReference type="NCBI Taxonomy" id="74315"/>
    <lineage>
        <taxon>Bacteria</taxon>
        <taxon>Pseudomonadati</taxon>
        <taxon>Pseudomonadota</taxon>
        <taxon>Alphaproteobacteria</taxon>
        <taxon>Caulobacterales</taxon>
        <taxon>Caulobacteraceae</taxon>
        <taxon>Brevundimonas</taxon>
    </lineage>
</organism>
<evidence type="ECO:0008006" key="3">
    <source>
        <dbReference type="Google" id="ProtNLM"/>
    </source>
</evidence>
<accession>A0A4Y9RX51</accession>
<dbReference type="Gene3D" id="3.40.50.2000">
    <property type="entry name" value="Glycogen Phosphorylase B"/>
    <property type="match status" value="1"/>
</dbReference>
<dbReference type="RefSeq" id="WP_135194193.1">
    <property type="nucleotide sequence ID" value="NZ_SPVH01000004.1"/>
</dbReference>
<dbReference type="AlphaFoldDB" id="A0A4Y9RX51"/>